<dbReference type="OrthoDB" id="5493262at2"/>
<feature type="signal peptide" evidence="1">
    <location>
        <begin position="1"/>
        <end position="18"/>
    </location>
</feature>
<gene>
    <name evidence="2" type="ORF">SAMN06296241_0151</name>
</gene>
<name>A0A285X2Q1_9FLAO</name>
<organism evidence="2 3">
    <name type="scientific">Salinimicrobium sediminis</name>
    <dbReference type="NCBI Taxonomy" id="1343891"/>
    <lineage>
        <taxon>Bacteria</taxon>
        <taxon>Pseudomonadati</taxon>
        <taxon>Bacteroidota</taxon>
        <taxon>Flavobacteriia</taxon>
        <taxon>Flavobacteriales</taxon>
        <taxon>Flavobacteriaceae</taxon>
        <taxon>Salinimicrobium</taxon>
    </lineage>
</organism>
<reference evidence="3" key="1">
    <citation type="submission" date="2017-09" db="EMBL/GenBank/DDBJ databases">
        <authorList>
            <person name="Varghese N."/>
            <person name="Submissions S."/>
        </authorList>
    </citation>
    <scope>NUCLEOTIDE SEQUENCE [LARGE SCALE GENOMIC DNA]</scope>
    <source>
        <strain evidence="3">CGMCC 1.12641</strain>
    </source>
</reference>
<dbReference type="RefSeq" id="WP_097055724.1">
    <property type="nucleotide sequence ID" value="NZ_OCMF01000001.1"/>
</dbReference>
<proteinExistence type="predicted"/>
<keyword evidence="1" id="KW-0732">Signal</keyword>
<accession>A0A285X2Q1</accession>
<keyword evidence="3" id="KW-1185">Reference proteome</keyword>
<evidence type="ECO:0000313" key="2">
    <source>
        <dbReference type="EMBL" id="SOC78639.1"/>
    </source>
</evidence>
<dbReference type="PANTHER" id="PTHR41913">
    <property type="entry name" value="DUF1684 DOMAIN-CONTAINING PROTEIN"/>
    <property type="match status" value="1"/>
</dbReference>
<evidence type="ECO:0000313" key="3">
    <source>
        <dbReference type="Proteomes" id="UP000219193"/>
    </source>
</evidence>
<feature type="chain" id="PRO_5012131494" description="DUF1684 domain-containing protein" evidence="1">
    <location>
        <begin position="19"/>
        <end position="200"/>
    </location>
</feature>
<evidence type="ECO:0000256" key="1">
    <source>
        <dbReference type="SAM" id="SignalP"/>
    </source>
</evidence>
<sequence>MQFLTLFLLVCFSIGAAAQEVRDTAVAAFQKHLNAEFKDPEKSPLPEKELKSFKTLDFFPAAPQFTVEAEFVRTPNEVPFEMFTTTNRKPVYVKFGEVYFKLDGKEFKLNIYQSQDLSRKEEYKDYLFLPFTDLTNGETSYSGGRYLDMKIPESSKVVLDFNKAYNPYCAYSGEYSCPIVPQENHLEIAITAGVKAYEKH</sequence>
<dbReference type="Proteomes" id="UP000219193">
    <property type="component" value="Unassembled WGS sequence"/>
</dbReference>
<evidence type="ECO:0008006" key="4">
    <source>
        <dbReference type="Google" id="ProtNLM"/>
    </source>
</evidence>
<dbReference type="PANTHER" id="PTHR41913:SF1">
    <property type="entry name" value="DUF1684 DOMAIN-CONTAINING PROTEIN"/>
    <property type="match status" value="1"/>
</dbReference>
<dbReference type="AlphaFoldDB" id="A0A285X2Q1"/>
<protein>
    <recommendedName>
        <fullName evidence="4">DUF1684 domain-containing protein</fullName>
    </recommendedName>
</protein>
<dbReference type="EMBL" id="OCMF01000001">
    <property type="protein sequence ID" value="SOC78639.1"/>
    <property type="molecule type" value="Genomic_DNA"/>
</dbReference>
<dbReference type="InterPro" id="IPR012467">
    <property type="entry name" value="DUF1684"/>
</dbReference>
<dbReference type="Pfam" id="PF07920">
    <property type="entry name" value="DUF1684"/>
    <property type="match status" value="1"/>
</dbReference>